<evidence type="ECO:0000313" key="1">
    <source>
        <dbReference type="EMBL" id="KAK8206509.1"/>
    </source>
</evidence>
<dbReference type="Proteomes" id="UP001320706">
    <property type="component" value="Unassembled WGS sequence"/>
</dbReference>
<keyword evidence="2" id="KW-1185">Reference proteome</keyword>
<accession>A0ACC3SF84</accession>
<sequence length="148" mass="16812">MPSFFDLPPELRNIIYHFALDGLPKKPICFRHFYPPAISRSIMPPGYFRETRKQLNLLDLYVEVAEKKLSGAYCGASCKGWWEIASIDFNQDIKAFVAATLDRSAAFDAKIGLLLANNTRNETFDGNENMERVLRELVSLVNSDHVAK</sequence>
<gene>
    <name evidence="1" type="ORF">M8818_004342</name>
</gene>
<proteinExistence type="predicted"/>
<organism evidence="1 2">
    <name type="scientific">Zalaria obscura</name>
    <dbReference type="NCBI Taxonomy" id="2024903"/>
    <lineage>
        <taxon>Eukaryota</taxon>
        <taxon>Fungi</taxon>
        <taxon>Dikarya</taxon>
        <taxon>Ascomycota</taxon>
        <taxon>Pezizomycotina</taxon>
        <taxon>Dothideomycetes</taxon>
        <taxon>Dothideomycetidae</taxon>
        <taxon>Dothideales</taxon>
        <taxon>Zalariaceae</taxon>
        <taxon>Zalaria</taxon>
    </lineage>
</organism>
<reference evidence="1" key="1">
    <citation type="submission" date="2024-02" db="EMBL/GenBank/DDBJ databases">
        <title>Metagenome Assembled Genome of Zalaria obscura JY119.</title>
        <authorList>
            <person name="Vighnesh L."/>
            <person name="Jagadeeshwari U."/>
            <person name="Venkata Ramana C."/>
            <person name="Sasikala C."/>
        </authorList>
    </citation>
    <scope>NUCLEOTIDE SEQUENCE</scope>
    <source>
        <strain evidence="1">JY119</strain>
    </source>
</reference>
<evidence type="ECO:0000313" key="2">
    <source>
        <dbReference type="Proteomes" id="UP001320706"/>
    </source>
</evidence>
<dbReference type="EMBL" id="JAMKPW020000022">
    <property type="protein sequence ID" value="KAK8206509.1"/>
    <property type="molecule type" value="Genomic_DNA"/>
</dbReference>
<protein>
    <submittedName>
        <fullName evidence="1">Uncharacterized protein</fullName>
    </submittedName>
</protein>
<comment type="caution">
    <text evidence="1">The sequence shown here is derived from an EMBL/GenBank/DDBJ whole genome shotgun (WGS) entry which is preliminary data.</text>
</comment>
<name>A0ACC3SF84_9PEZI</name>